<sequence>MRATRMRHCVFARVCAWTLRSDICLFADKKKPAEAGMGRYSFSGLHHPRVHVKKV</sequence>
<proteinExistence type="predicted"/>
<evidence type="ECO:0000313" key="1">
    <source>
        <dbReference type="EMBL" id="KPW94425.1"/>
    </source>
</evidence>
<organism evidence="1 2">
    <name type="scientific">Pseudomonas syringae pv. coryli</name>
    <dbReference type="NCBI Taxonomy" id="317659"/>
    <lineage>
        <taxon>Bacteria</taxon>
        <taxon>Pseudomonadati</taxon>
        <taxon>Pseudomonadota</taxon>
        <taxon>Gammaproteobacteria</taxon>
        <taxon>Pseudomonadales</taxon>
        <taxon>Pseudomonadaceae</taxon>
        <taxon>Pseudomonas</taxon>
    </lineage>
</organism>
<name>A0A0P9MR23_9PSED</name>
<gene>
    <name evidence="1" type="ORF">ALO75_102162</name>
</gene>
<evidence type="ECO:0000313" key="2">
    <source>
        <dbReference type="Proteomes" id="UP000051335"/>
    </source>
</evidence>
<reference evidence="1 2" key="1">
    <citation type="submission" date="2015-09" db="EMBL/GenBank/DDBJ databases">
        <title>Genome announcement of multiple Pseudomonas syringae strains.</title>
        <authorList>
            <person name="Thakur S."/>
            <person name="Wang P.W."/>
            <person name="Gong Y."/>
            <person name="Weir B.S."/>
            <person name="Guttman D.S."/>
        </authorList>
    </citation>
    <scope>NUCLEOTIDE SEQUENCE [LARGE SCALE GENOMIC DNA]</scope>
    <source>
        <strain evidence="1 2">ICMP17001</strain>
    </source>
</reference>
<keyword evidence="2" id="KW-1185">Reference proteome</keyword>
<accession>A0A0P9MR23</accession>
<dbReference type="AlphaFoldDB" id="A0A0P9MR23"/>
<comment type="caution">
    <text evidence="1">The sequence shown here is derived from an EMBL/GenBank/DDBJ whole genome shotgun (WGS) entry which is preliminary data.</text>
</comment>
<dbReference type="EMBL" id="LJQC01000750">
    <property type="protein sequence ID" value="KPW94425.1"/>
    <property type="molecule type" value="Genomic_DNA"/>
</dbReference>
<protein>
    <submittedName>
        <fullName evidence="1">Uncharacterized protein</fullName>
    </submittedName>
</protein>
<dbReference type="Proteomes" id="UP000051335">
    <property type="component" value="Unassembled WGS sequence"/>
</dbReference>